<proteinExistence type="predicted"/>
<feature type="transmembrane region" description="Helical" evidence="1">
    <location>
        <begin position="154"/>
        <end position="170"/>
    </location>
</feature>
<feature type="transmembrane region" description="Helical" evidence="1">
    <location>
        <begin position="70"/>
        <end position="88"/>
    </location>
</feature>
<gene>
    <name evidence="2" type="ORF">BOO69_17495</name>
</gene>
<feature type="transmembrane region" description="Helical" evidence="1">
    <location>
        <begin position="38"/>
        <end position="58"/>
    </location>
</feature>
<dbReference type="SUPFAM" id="SSF103481">
    <property type="entry name" value="Multidrug resistance efflux transporter EmrE"/>
    <property type="match status" value="2"/>
</dbReference>
<reference evidence="2 3" key="1">
    <citation type="submission" date="2016-11" db="EMBL/GenBank/DDBJ databases">
        <title>Complete genome sequence of Sulfitobacter sp. AM1-D1, a toxic bacteria associated with marine dinoflagellate Alexandrium minutum in East China Sea.</title>
        <authorList>
            <person name="Yang Q."/>
            <person name="Zhang X."/>
            <person name="Tian X."/>
        </authorList>
    </citation>
    <scope>NUCLEOTIDE SEQUENCE [LARGE SCALE GENOMIC DNA]</scope>
    <source>
        <strain evidence="2 3">AM1-D1</strain>
    </source>
</reference>
<feature type="transmembrane region" description="Helical" evidence="1">
    <location>
        <begin position="182"/>
        <end position="200"/>
    </location>
</feature>
<accession>A0A1J0WL43</accession>
<evidence type="ECO:0000313" key="3">
    <source>
        <dbReference type="Proteomes" id="UP000181897"/>
    </source>
</evidence>
<protein>
    <submittedName>
        <fullName evidence="2">EamA family transporter</fullName>
    </submittedName>
</protein>
<keyword evidence="1" id="KW-0812">Transmembrane</keyword>
<keyword evidence="1" id="KW-1133">Transmembrane helix</keyword>
<evidence type="ECO:0000256" key="1">
    <source>
        <dbReference type="SAM" id="Phobius"/>
    </source>
</evidence>
<feature type="transmembrane region" description="Helical" evidence="1">
    <location>
        <begin position="7"/>
        <end position="26"/>
    </location>
</feature>
<keyword evidence="1" id="KW-0472">Membrane</keyword>
<feature type="transmembrane region" description="Helical" evidence="1">
    <location>
        <begin position="270"/>
        <end position="289"/>
    </location>
</feature>
<sequence>MQDDKSALKATLIVVFTGVLWGFYWLPVRTLAGMGLAGPWGTAAITAAATVFLAPVALRGQSLLCRERRRAIAFVALGGAAFSLYSVALVYGRVAIIILLFFLTPVWSTLIARYVMGWRTPILRYFAIAFGLAGLGVMLGAQGQVPLPRNTGEWIALLSGMLWAVATTGIRATPELPAPQAAFVFAGGATVTTLCIGPLLSPWQSPDGSPLAMLAIVLGTGGLWWGLSMASLMWATVRLDPARVGILLMAEVLIGAASAAVLASEALSPLEMIGGALVLCAGLLEVWPVRRVRRN</sequence>
<feature type="transmembrane region" description="Helical" evidence="1">
    <location>
        <begin position="244"/>
        <end position="264"/>
    </location>
</feature>
<organism evidence="2 3">
    <name type="scientific">Sulfitobacter alexandrii</name>
    <dbReference type="NCBI Taxonomy" id="1917485"/>
    <lineage>
        <taxon>Bacteria</taxon>
        <taxon>Pseudomonadati</taxon>
        <taxon>Pseudomonadota</taxon>
        <taxon>Alphaproteobacteria</taxon>
        <taxon>Rhodobacterales</taxon>
        <taxon>Roseobacteraceae</taxon>
        <taxon>Sulfitobacter</taxon>
    </lineage>
</organism>
<dbReference type="Proteomes" id="UP000181897">
    <property type="component" value="Chromosome"/>
</dbReference>
<dbReference type="InterPro" id="IPR037185">
    <property type="entry name" value="EmrE-like"/>
</dbReference>
<keyword evidence="3" id="KW-1185">Reference proteome</keyword>
<feature type="transmembrane region" description="Helical" evidence="1">
    <location>
        <begin position="94"/>
        <end position="115"/>
    </location>
</feature>
<dbReference type="AlphaFoldDB" id="A0A1J0WL43"/>
<feature type="transmembrane region" description="Helical" evidence="1">
    <location>
        <begin position="122"/>
        <end position="142"/>
    </location>
</feature>
<evidence type="ECO:0000313" key="2">
    <source>
        <dbReference type="EMBL" id="APE45003.1"/>
    </source>
</evidence>
<dbReference type="STRING" id="1917485.BOO69_17495"/>
<feature type="transmembrane region" description="Helical" evidence="1">
    <location>
        <begin position="212"/>
        <end position="237"/>
    </location>
</feature>
<dbReference type="EMBL" id="CP018076">
    <property type="protein sequence ID" value="APE45003.1"/>
    <property type="molecule type" value="Genomic_DNA"/>
</dbReference>
<dbReference type="OrthoDB" id="7340103at2"/>
<name>A0A1J0WL43_9RHOB</name>
<dbReference type="RefSeq" id="WP_071973350.1">
    <property type="nucleotide sequence ID" value="NZ_CP018076.1"/>
</dbReference>
<dbReference type="KEGG" id="suam:BOO69_17495"/>